<evidence type="ECO:0000313" key="2">
    <source>
        <dbReference type="EMBL" id="OTG23367.1"/>
    </source>
</evidence>
<gene>
    <name evidence="2" type="ORF">HannXRQ_Chr06g0181671</name>
</gene>
<dbReference type="GO" id="GO:0005464">
    <property type="term" value="F:UDP-xylose transmembrane transporter activity"/>
    <property type="evidence" value="ECO:0000318"/>
    <property type="project" value="GO_Central"/>
</dbReference>
<keyword evidence="1" id="KW-0472">Membrane</keyword>
<dbReference type="AlphaFoldDB" id="A0A251UJ20"/>
<keyword evidence="1" id="KW-0812">Transmembrane</keyword>
<organism evidence="2 3">
    <name type="scientific">Helianthus annuus</name>
    <name type="common">Common sunflower</name>
    <dbReference type="NCBI Taxonomy" id="4232"/>
    <lineage>
        <taxon>Eukaryota</taxon>
        <taxon>Viridiplantae</taxon>
        <taxon>Streptophyta</taxon>
        <taxon>Embryophyta</taxon>
        <taxon>Tracheophyta</taxon>
        <taxon>Spermatophyta</taxon>
        <taxon>Magnoliopsida</taxon>
        <taxon>eudicotyledons</taxon>
        <taxon>Gunneridae</taxon>
        <taxon>Pentapetalae</taxon>
        <taxon>asterids</taxon>
        <taxon>campanulids</taxon>
        <taxon>Asterales</taxon>
        <taxon>Asteraceae</taxon>
        <taxon>Asteroideae</taxon>
        <taxon>Heliantheae alliance</taxon>
        <taxon>Heliantheae</taxon>
        <taxon>Helianthus</taxon>
    </lineage>
</organism>
<feature type="transmembrane region" description="Helical" evidence="1">
    <location>
        <begin position="110"/>
        <end position="130"/>
    </location>
</feature>
<evidence type="ECO:0000313" key="3">
    <source>
        <dbReference type="Proteomes" id="UP000215914"/>
    </source>
</evidence>
<dbReference type="InParanoid" id="A0A251UJ20"/>
<reference evidence="3" key="1">
    <citation type="journal article" date="2017" name="Nature">
        <title>The sunflower genome provides insights into oil metabolism, flowering and Asterid evolution.</title>
        <authorList>
            <person name="Badouin H."/>
            <person name="Gouzy J."/>
            <person name="Grassa C.J."/>
            <person name="Murat F."/>
            <person name="Staton S.E."/>
            <person name="Cottret L."/>
            <person name="Lelandais-Briere C."/>
            <person name="Owens G.L."/>
            <person name="Carrere S."/>
            <person name="Mayjonade B."/>
            <person name="Legrand L."/>
            <person name="Gill N."/>
            <person name="Kane N.C."/>
            <person name="Bowers J.E."/>
            <person name="Hubner S."/>
            <person name="Bellec A."/>
            <person name="Berard A."/>
            <person name="Berges H."/>
            <person name="Blanchet N."/>
            <person name="Boniface M.C."/>
            <person name="Brunel D."/>
            <person name="Catrice O."/>
            <person name="Chaidir N."/>
            <person name="Claudel C."/>
            <person name="Donnadieu C."/>
            <person name="Faraut T."/>
            <person name="Fievet G."/>
            <person name="Helmstetter N."/>
            <person name="King M."/>
            <person name="Knapp S.J."/>
            <person name="Lai Z."/>
            <person name="Le Paslier M.C."/>
            <person name="Lippi Y."/>
            <person name="Lorenzon L."/>
            <person name="Mandel J.R."/>
            <person name="Marage G."/>
            <person name="Marchand G."/>
            <person name="Marquand E."/>
            <person name="Bret-Mestries E."/>
            <person name="Morien E."/>
            <person name="Nambeesan S."/>
            <person name="Nguyen T."/>
            <person name="Pegot-Espagnet P."/>
            <person name="Pouilly N."/>
            <person name="Raftis F."/>
            <person name="Sallet E."/>
            <person name="Schiex T."/>
            <person name="Thomas J."/>
            <person name="Vandecasteele C."/>
            <person name="Vares D."/>
            <person name="Vear F."/>
            <person name="Vautrin S."/>
            <person name="Crespi M."/>
            <person name="Mangin B."/>
            <person name="Burke J.M."/>
            <person name="Salse J."/>
            <person name="Munos S."/>
            <person name="Vincourt P."/>
            <person name="Rieseberg L.H."/>
            <person name="Langlade N.B."/>
        </authorList>
    </citation>
    <scope>NUCLEOTIDE SEQUENCE [LARGE SCALE GENOMIC DNA]</scope>
    <source>
        <strain evidence="3">cv. SF193</strain>
    </source>
</reference>
<feature type="transmembrane region" description="Helical" evidence="1">
    <location>
        <begin position="38"/>
        <end position="59"/>
    </location>
</feature>
<keyword evidence="3" id="KW-1185">Reference proteome</keyword>
<keyword evidence="1" id="KW-1133">Transmembrane helix</keyword>
<dbReference type="GO" id="GO:0005794">
    <property type="term" value="C:Golgi apparatus"/>
    <property type="evidence" value="ECO:0000318"/>
    <property type="project" value="GO_Central"/>
</dbReference>
<proteinExistence type="predicted"/>
<dbReference type="GO" id="GO:0055085">
    <property type="term" value="P:transmembrane transport"/>
    <property type="evidence" value="ECO:0000318"/>
    <property type="project" value="GO_Central"/>
</dbReference>
<accession>A0A251UJ20</accession>
<protein>
    <submittedName>
        <fullName evidence="2">Uncharacterized protein</fullName>
    </submittedName>
</protein>
<name>A0A251UJ20_HELAN</name>
<dbReference type="Proteomes" id="UP000215914">
    <property type="component" value="Chromosome 6"/>
</dbReference>
<dbReference type="EMBL" id="CM007895">
    <property type="protein sequence ID" value="OTG23367.1"/>
    <property type="molecule type" value="Genomic_DNA"/>
</dbReference>
<evidence type="ECO:0000256" key="1">
    <source>
        <dbReference type="SAM" id="Phobius"/>
    </source>
</evidence>
<dbReference type="GO" id="GO:0015297">
    <property type="term" value="F:antiporter activity"/>
    <property type="evidence" value="ECO:0000318"/>
    <property type="project" value="GO_Central"/>
</dbReference>
<feature type="transmembrane region" description="Helical" evidence="1">
    <location>
        <begin position="71"/>
        <end position="90"/>
    </location>
</feature>
<sequence>MNSVKMGELTRFQLGVIGALLISVALSVSIVICNKALISNLGFPFAIATTCVGQILTNTIQKRLNVSSTQLLYQSAPLQAAILFVTGPLVDQYLTKQNVFAFKYSPLVLGFIILLCVITVSVNFSTFLVIGKTSPVAGIHYPVIC</sequence>
<feature type="transmembrane region" description="Helical" evidence="1">
    <location>
        <begin position="12"/>
        <end position="32"/>
    </location>
</feature>